<feature type="compositionally biased region" description="Low complexity" evidence="1">
    <location>
        <begin position="227"/>
        <end position="251"/>
    </location>
</feature>
<evidence type="ECO:0000313" key="3">
    <source>
        <dbReference type="EMBL" id="VEU34318.1"/>
    </source>
</evidence>
<accession>A0A448YX11</accession>
<gene>
    <name evidence="3" type="ORF">PSNMU_V1.4_AUG-EV-PASAV3_0010210</name>
</gene>
<dbReference type="EMBL" id="CAACVS010000025">
    <property type="protein sequence ID" value="VEU34318.1"/>
    <property type="molecule type" value="Genomic_DNA"/>
</dbReference>
<dbReference type="OrthoDB" id="206656at2759"/>
<keyword evidence="4" id="KW-1185">Reference proteome</keyword>
<protein>
    <submittedName>
        <fullName evidence="3">Uncharacterized protein</fullName>
    </submittedName>
</protein>
<dbReference type="AlphaFoldDB" id="A0A448YX11"/>
<sequence length="588" mass="61966">MGNPRSKQPKKIALVGSTGGGTATLGHTDVTGLVEMIRHHLGCIHAGADSSTITSTGNDEKALPPHPLVTLGTVLFVSLDSGAGFDSATGAEEATLLFLADGGREMIVRDRLDRINDTMRDFEKGIARDFQNNELHGIIGVSCKPSLVSSTLQAAAEMGAPLTGTGGSSLSEAASAFEGLRLIGNAGGSVGTTPETKAVSFASAFASEWGLGYDPAAAGAAMRKRTQTASQTNPSSTATATPTSTTADRPPTWKSVLNSCLPGFWGVMLLKRILRTTPVGDWLPEGDRRALEYAMEFHVLPMVCAVVMATSRRKVESVQMAALLAAAACRGSILGGLLSGWCAAILEERLLYASILRWKLPATFTNLLTGGLVGVVTATLMAPLSPYLGAATGKFRNLTAVYLWGSAGSSNDNNDIHESLRLVFSSLLGCLFCYGSKVGWYHSIFLPLILIEMELGDPSMLGALDVLALVLVCAGVCLGLLVTGNGEDKGLARRGMTTNLLYGDFVEAYYPHAEKYPLVNAAGYAASALSSAILTTDCRSSAYLPFPAAVWLADDREAFLAASLIAFFIPFLGTVVNHTLFVRKRKSE</sequence>
<keyword evidence="2" id="KW-1133">Transmembrane helix</keyword>
<keyword evidence="2" id="KW-0472">Membrane</keyword>
<name>A0A448YX11_9STRA</name>
<evidence type="ECO:0000256" key="1">
    <source>
        <dbReference type="SAM" id="MobiDB-lite"/>
    </source>
</evidence>
<evidence type="ECO:0000256" key="2">
    <source>
        <dbReference type="SAM" id="Phobius"/>
    </source>
</evidence>
<feature type="transmembrane region" description="Helical" evidence="2">
    <location>
        <begin position="367"/>
        <end position="388"/>
    </location>
</feature>
<proteinExistence type="predicted"/>
<feature type="region of interest" description="Disordered" evidence="1">
    <location>
        <begin position="222"/>
        <end position="251"/>
    </location>
</feature>
<feature type="transmembrane region" description="Helical" evidence="2">
    <location>
        <begin position="558"/>
        <end position="582"/>
    </location>
</feature>
<feature type="transmembrane region" description="Helical" evidence="2">
    <location>
        <begin position="463"/>
        <end position="482"/>
    </location>
</feature>
<evidence type="ECO:0000313" key="4">
    <source>
        <dbReference type="Proteomes" id="UP000291116"/>
    </source>
</evidence>
<keyword evidence="2" id="KW-0812">Transmembrane</keyword>
<feature type="transmembrane region" description="Helical" evidence="2">
    <location>
        <begin position="422"/>
        <end position="451"/>
    </location>
</feature>
<dbReference type="Proteomes" id="UP000291116">
    <property type="component" value="Unassembled WGS sequence"/>
</dbReference>
<organism evidence="3 4">
    <name type="scientific">Pseudo-nitzschia multistriata</name>
    <dbReference type="NCBI Taxonomy" id="183589"/>
    <lineage>
        <taxon>Eukaryota</taxon>
        <taxon>Sar</taxon>
        <taxon>Stramenopiles</taxon>
        <taxon>Ochrophyta</taxon>
        <taxon>Bacillariophyta</taxon>
        <taxon>Bacillariophyceae</taxon>
        <taxon>Bacillariophycidae</taxon>
        <taxon>Bacillariales</taxon>
        <taxon>Bacillariaceae</taxon>
        <taxon>Pseudo-nitzschia</taxon>
    </lineage>
</organism>
<reference evidence="3 4" key="1">
    <citation type="submission" date="2019-01" db="EMBL/GenBank/DDBJ databases">
        <authorList>
            <person name="Ferrante I. M."/>
        </authorList>
    </citation>
    <scope>NUCLEOTIDE SEQUENCE [LARGE SCALE GENOMIC DNA]</scope>
    <source>
        <strain evidence="3 4">B856</strain>
    </source>
</reference>